<gene>
    <name evidence="1" type="ORF">FEM03_03020</name>
</gene>
<proteinExistence type="predicted"/>
<keyword evidence="2" id="KW-1185">Reference proteome</keyword>
<protein>
    <submittedName>
        <fullName evidence="1">Uncharacterized protein</fullName>
    </submittedName>
</protein>
<dbReference type="AlphaFoldDB" id="A0A5R8KJ83"/>
<evidence type="ECO:0000313" key="1">
    <source>
        <dbReference type="EMBL" id="TLD72342.1"/>
    </source>
</evidence>
<reference evidence="1 2" key="1">
    <citation type="submission" date="2019-05" db="EMBL/GenBank/DDBJ databases">
        <title>Verrucobacter flavum gen. nov., sp. nov. a new member of the family Verrucomicrobiaceae.</title>
        <authorList>
            <person name="Szuroczki S."/>
            <person name="Abbaszade G."/>
            <person name="Szabo A."/>
            <person name="Felfoldi T."/>
            <person name="Schumann P."/>
            <person name="Boka K."/>
            <person name="Keki Z."/>
            <person name="Toumi M."/>
            <person name="Toth E."/>
        </authorList>
    </citation>
    <scope>NUCLEOTIDE SEQUENCE [LARGE SCALE GENOMIC DNA]</scope>
    <source>
        <strain evidence="1 2">MG-N-17</strain>
    </source>
</reference>
<sequence length="229" mass="25494">MNVDGKQRERLLAKFRGKVSLTKSGVGTSKGVLETLRELMEKGEVVKLGTHYFLAGSAPTMEREKLRLDRMLRGTHKLFKGGALRLLPKVNLPSTRAALDALVDERVVLRLEILKDKKAGFLYLHSCHASAGVAGDMGEDLGGRIRRAYGSLVKQSANLSVFIADLAVEAGLETKVLQEWLQTMVVERGLGTLDEGDWSYASEAQRAAAMVFRDRRRLYVRLHEEDRLS</sequence>
<name>A0A5R8KJ83_9BACT</name>
<evidence type="ECO:0000313" key="2">
    <source>
        <dbReference type="Proteomes" id="UP000306196"/>
    </source>
</evidence>
<organism evidence="1 2">
    <name type="scientific">Phragmitibacter flavus</name>
    <dbReference type="NCBI Taxonomy" id="2576071"/>
    <lineage>
        <taxon>Bacteria</taxon>
        <taxon>Pseudomonadati</taxon>
        <taxon>Verrucomicrobiota</taxon>
        <taxon>Verrucomicrobiia</taxon>
        <taxon>Verrucomicrobiales</taxon>
        <taxon>Verrucomicrobiaceae</taxon>
        <taxon>Phragmitibacter</taxon>
    </lineage>
</organism>
<comment type="caution">
    <text evidence="1">The sequence shown here is derived from an EMBL/GenBank/DDBJ whole genome shotgun (WGS) entry which is preliminary data.</text>
</comment>
<accession>A0A5R8KJ83</accession>
<dbReference type="RefSeq" id="WP_138084698.1">
    <property type="nucleotide sequence ID" value="NZ_VAUV01000002.1"/>
</dbReference>
<dbReference type="EMBL" id="VAUV01000002">
    <property type="protein sequence ID" value="TLD72342.1"/>
    <property type="molecule type" value="Genomic_DNA"/>
</dbReference>
<dbReference type="Proteomes" id="UP000306196">
    <property type="component" value="Unassembled WGS sequence"/>
</dbReference>